<keyword evidence="3" id="KW-0132">Cell division</keyword>
<comment type="subcellular location">
    <subcellularLocation>
        <location evidence="1">Cytoplasm</location>
    </subcellularLocation>
</comment>
<evidence type="ECO:0000256" key="7">
    <source>
        <dbReference type="ARBA" id="ARBA00023172"/>
    </source>
</evidence>
<evidence type="ECO:0000256" key="9">
    <source>
        <dbReference type="PROSITE-ProRule" id="PRU01248"/>
    </source>
</evidence>
<dbReference type="Proteomes" id="UP000199228">
    <property type="component" value="Unassembled WGS sequence"/>
</dbReference>
<dbReference type="InterPro" id="IPR050090">
    <property type="entry name" value="Tyrosine_recombinase_XerCD"/>
</dbReference>
<evidence type="ECO:0000256" key="1">
    <source>
        <dbReference type="ARBA" id="ARBA00004496"/>
    </source>
</evidence>
<evidence type="ECO:0000256" key="4">
    <source>
        <dbReference type="ARBA" id="ARBA00022829"/>
    </source>
</evidence>
<dbReference type="PANTHER" id="PTHR30349:SF77">
    <property type="entry name" value="TYROSINE RECOMBINASE XERC"/>
    <property type="match status" value="1"/>
</dbReference>
<organism evidence="12 13">
    <name type="scientific">Eubacterium oxidoreducens</name>
    <dbReference type="NCBI Taxonomy" id="1732"/>
    <lineage>
        <taxon>Bacteria</taxon>
        <taxon>Bacillati</taxon>
        <taxon>Bacillota</taxon>
        <taxon>Clostridia</taxon>
        <taxon>Eubacteriales</taxon>
        <taxon>Eubacteriaceae</taxon>
        <taxon>Eubacterium</taxon>
    </lineage>
</organism>
<proteinExistence type="predicted"/>
<feature type="domain" description="Tyr recombinase" evidence="10">
    <location>
        <begin position="151"/>
        <end position="348"/>
    </location>
</feature>
<dbReference type="InterPro" id="IPR011010">
    <property type="entry name" value="DNA_brk_join_enz"/>
</dbReference>
<evidence type="ECO:0000313" key="13">
    <source>
        <dbReference type="Proteomes" id="UP000199228"/>
    </source>
</evidence>
<dbReference type="SUPFAM" id="SSF56349">
    <property type="entry name" value="DNA breaking-rejoining enzymes"/>
    <property type="match status" value="1"/>
</dbReference>
<name>A0A1G6ALT0_EUBOX</name>
<evidence type="ECO:0000259" key="10">
    <source>
        <dbReference type="PROSITE" id="PS51898"/>
    </source>
</evidence>
<evidence type="ECO:0000256" key="3">
    <source>
        <dbReference type="ARBA" id="ARBA00022618"/>
    </source>
</evidence>
<evidence type="ECO:0000256" key="6">
    <source>
        <dbReference type="ARBA" id="ARBA00023125"/>
    </source>
</evidence>
<sequence length="356" mass="41267">MAKDSSYYKSKKQHQIMLLRKILSELPEFVSDFIYDKELSSQPSTLISYSRDIRTFLTYLKTYNPAYKNVELKQFKLSDIEYLNSHDIIEYQHFLEYSEDDADGKSHSNEKKAISRKLSALRGLYKYHLEHHNIENNPTQLVKMPKIKKDKNIVRMNNQEVIDIINAVKYGNEQMSQHQRKILAKTQQRDLAIVTLMLGTGIRVSECAGLDKKDVDLRGGTITIVRKGGSQDILYIGDQIIQVLNEYINGERSRVIPQDGHEDALFYSMQFKRISVDAIERLVKKYAAFVVKNKKITPHKLRSTYGTALYRETGDIRLVADVLGHENINTTIDYYAAIEDEHKRRAANAVDYKRNH</sequence>
<reference evidence="12 13" key="1">
    <citation type="submission" date="2016-10" db="EMBL/GenBank/DDBJ databases">
        <authorList>
            <person name="de Groot N.N."/>
        </authorList>
    </citation>
    <scope>NUCLEOTIDE SEQUENCE [LARGE SCALE GENOMIC DNA]</scope>
    <source>
        <strain evidence="12 13">DSM 3217</strain>
    </source>
</reference>
<dbReference type="Pfam" id="PF00589">
    <property type="entry name" value="Phage_integrase"/>
    <property type="match status" value="1"/>
</dbReference>
<dbReference type="Gene3D" id="1.10.443.10">
    <property type="entry name" value="Intergrase catalytic core"/>
    <property type="match status" value="1"/>
</dbReference>
<accession>A0A1G6ALT0</accession>
<keyword evidence="2" id="KW-0963">Cytoplasm</keyword>
<dbReference type="PROSITE" id="PS51900">
    <property type="entry name" value="CB"/>
    <property type="match status" value="1"/>
</dbReference>
<dbReference type="GO" id="GO:0015074">
    <property type="term" value="P:DNA integration"/>
    <property type="evidence" value="ECO:0007669"/>
    <property type="project" value="UniProtKB-KW"/>
</dbReference>
<evidence type="ECO:0000259" key="11">
    <source>
        <dbReference type="PROSITE" id="PS51900"/>
    </source>
</evidence>
<evidence type="ECO:0000313" key="12">
    <source>
        <dbReference type="EMBL" id="SDB09310.1"/>
    </source>
</evidence>
<evidence type="ECO:0000256" key="5">
    <source>
        <dbReference type="ARBA" id="ARBA00022908"/>
    </source>
</evidence>
<evidence type="ECO:0000256" key="2">
    <source>
        <dbReference type="ARBA" id="ARBA00022490"/>
    </source>
</evidence>
<dbReference type="GO" id="GO:0051301">
    <property type="term" value="P:cell division"/>
    <property type="evidence" value="ECO:0007669"/>
    <property type="project" value="UniProtKB-KW"/>
</dbReference>
<dbReference type="GO" id="GO:0003677">
    <property type="term" value="F:DNA binding"/>
    <property type="evidence" value="ECO:0007669"/>
    <property type="project" value="UniProtKB-UniRule"/>
</dbReference>
<gene>
    <name evidence="12" type="ORF">SAMN02910417_00688</name>
</gene>
<feature type="domain" description="Core-binding (CB)" evidence="11">
    <location>
        <begin position="24"/>
        <end position="129"/>
    </location>
</feature>
<keyword evidence="6 9" id="KW-0238">DNA-binding</keyword>
<dbReference type="EMBL" id="FMXR01000006">
    <property type="protein sequence ID" value="SDB09310.1"/>
    <property type="molecule type" value="Genomic_DNA"/>
</dbReference>
<dbReference type="InterPro" id="IPR013762">
    <property type="entry name" value="Integrase-like_cat_sf"/>
</dbReference>
<keyword evidence="7" id="KW-0233">DNA recombination</keyword>
<keyword evidence="4" id="KW-0159">Chromosome partition</keyword>
<dbReference type="GO" id="GO:0007059">
    <property type="term" value="P:chromosome segregation"/>
    <property type="evidence" value="ECO:0007669"/>
    <property type="project" value="UniProtKB-KW"/>
</dbReference>
<dbReference type="InterPro" id="IPR010998">
    <property type="entry name" value="Integrase_recombinase_N"/>
</dbReference>
<dbReference type="GO" id="GO:0005737">
    <property type="term" value="C:cytoplasm"/>
    <property type="evidence" value="ECO:0007669"/>
    <property type="project" value="UniProtKB-SubCell"/>
</dbReference>
<dbReference type="OrthoDB" id="283809at2"/>
<dbReference type="PROSITE" id="PS51898">
    <property type="entry name" value="TYR_RECOMBINASE"/>
    <property type="match status" value="1"/>
</dbReference>
<evidence type="ECO:0000256" key="8">
    <source>
        <dbReference type="ARBA" id="ARBA00023306"/>
    </source>
</evidence>
<dbReference type="Gene3D" id="1.10.150.130">
    <property type="match status" value="1"/>
</dbReference>
<dbReference type="PANTHER" id="PTHR30349">
    <property type="entry name" value="PHAGE INTEGRASE-RELATED"/>
    <property type="match status" value="1"/>
</dbReference>
<dbReference type="AlphaFoldDB" id="A0A1G6ALT0"/>
<keyword evidence="13" id="KW-1185">Reference proteome</keyword>
<protein>
    <submittedName>
        <fullName evidence="12">Site-specific recombinase XerD</fullName>
    </submittedName>
</protein>
<dbReference type="InterPro" id="IPR044068">
    <property type="entry name" value="CB"/>
</dbReference>
<keyword evidence="8" id="KW-0131">Cell cycle</keyword>
<keyword evidence="5" id="KW-0229">DNA integration</keyword>
<dbReference type="InterPro" id="IPR002104">
    <property type="entry name" value="Integrase_catalytic"/>
</dbReference>
<dbReference type="GO" id="GO:0006310">
    <property type="term" value="P:DNA recombination"/>
    <property type="evidence" value="ECO:0007669"/>
    <property type="project" value="UniProtKB-KW"/>
</dbReference>
<dbReference type="RefSeq" id="WP_090172229.1">
    <property type="nucleotide sequence ID" value="NZ_FMXR01000006.1"/>
</dbReference>
<dbReference type="STRING" id="1732.SAMN02910417_00688"/>